<proteinExistence type="predicted"/>
<dbReference type="OMA" id="CHITIYD"/>
<dbReference type="PaxDb" id="29760-VIT_11s0065g00740.t01"/>
<keyword evidence="2" id="KW-1185">Reference proteome</keyword>
<dbReference type="EMBL" id="FN595502">
    <property type="protein sequence ID" value="CBI24086.3"/>
    <property type="molecule type" value="Genomic_DNA"/>
</dbReference>
<dbReference type="Proteomes" id="UP000009183">
    <property type="component" value="Chromosome 11"/>
</dbReference>
<dbReference type="AlphaFoldDB" id="D7T0Q7"/>
<evidence type="ECO:0000313" key="2">
    <source>
        <dbReference type="Proteomes" id="UP000009183"/>
    </source>
</evidence>
<name>D7T0Q7_VITVI</name>
<organism evidence="1 2">
    <name type="scientific">Vitis vinifera</name>
    <name type="common">Grape</name>
    <dbReference type="NCBI Taxonomy" id="29760"/>
    <lineage>
        <taxon>Eukaryota</taxon>
        <taxon>Viridiplantae</taxon>
        <taxon>Streptophyta</taxon>
        <taxon>Embryophyta</taxon>
        <taxon>Tracheophyta</taxon>
        <taxon>Spermatophyta</taxon>
        <taxon>Magnoliopsida</taxon>
        <taxon>eudicotyledons</taxon>
        <taxon>Gunneridae</taxon>
        <taxon>Pentapetalae</taxon>
        <taxon>rosids</taxon>
        <taxon>Vitales</taxon>
        <taxon>Vitaceae</taxon>
        <taxon>Viteae</taxon>
        <taxon>Vitis</taxon>
    </lineage>
</organism>
<protein>
    <submittedName>
        <fullName evidence="1">Uncharacterized protein</fullName>
    </submittedName>
</protein>
<evidence type="ECO:0000313" key="1">
    <source>
        <dbReference type="EMBL" id="CBI24086.3"/>
    </source>
</evidence>
<accession>D7T0Q7</accession>
<gene>
    <name evidence="1" type="ordered locus">VIT_11s0065g00740</name>
</gene>
<reference evidence="2" key="1">
    <citation type="journal article" date="2007" name="Nature">
        <title>The grapevine genome sequence suggests ancestral hexaploidization in major angiosperm phyla.</title>
        <authorList>
            <consortium name="The French-Italian Public Consortium for Grapevine Genome Characterization."/>
            <person name="Jaillon O."/>
            <person name="Aury J.-M."/>
            <person name="Noel B."/>
            <person name="Policriti A."/>
            <person name="Clepet C."/>
            <person name="Casagrande A."/>
            <person name="Choisne N."/>
            <person name="Aubourg S."/>
            <person name="Vitulo N."/>
            <person name="Jubin C."/>
            <person name="Vezzi A."/>
            <person name="Legeai F."/>
            <person name="Hugueney P."/>
            <person name="Dasilva C."/>
            <person name="Horner D."/>
            <person name="Mica E."/>
            <person name="Jublot D."/>
            <person name="Poulain J."/>
            <person name="Bruyere C."/>
            <person name="Billault A."/>
            <person name="Segurens B."/>
            <person name="Gouyvenoux M."/>
            <person name="Ugarte E."/>
            <person name="Cattonaro F."/>
            <person name="Anthouard V."/>
            <person name="Vico V."/>
            <person name="Del Fabbro C."/>
            <person name="Alaux M."/>
            <person name="Di Gaspero G."/>
            <person name="Dumas V."/>
            <person name="Felice N."/>
            <person name="Paillard S."/>
            <person name="Juman I."/>
            <person name="Moroldo M."/>
            <person name="Scalabrin S."/>
            <person name="Canaguier A."/>
            <person name="Le Clainche I."/>
            <person name="Malacrida G."/>
            <person name="Durand E."/>
            <person name="Pesole G."/>
            <person name="Laucou V."/>
            <person name="Chatelet P."/>
            <person name="Merdinoglu D."/>
            <person name="Delledonne M."/>
            <person name="Pezzotti M."/>
            <person name="Lecharny A."/>
            <person name="Scarpelli C."/>
            <person name="Artiguenave F."/>
            <person name="Pe M.E."/>
            <person name="Valle G."/>
            <person name="Morgante M."/>
            <person name="Caboche M."/>
            <person name="Adam-Blondon A.-F."/>
            <person name="Weissenbach J."/>
            <person name="Quetier F."/>
            <person name="Wincker P."/>
        </authorList>
    </citation>
    <scope>NUCLEOTIDE SEQUENCE [LARGE SCALE GENOMIC DNA]</scope>
    <source>
        <strain evidence="2">cv. Pinot noir / PN40024</strain>
    </source>
</reference>
<sequence length="72" mass="8013">MLCHITIYDIFFDLKREIDDFKRELQKRAPNCNSSTQRPLPLLCCQMGSGAVGGDRAGSGLIHTVAHEIPAR</sequence>
<dbReference type="HOGENOM" id="CLU_2727370_0_0_1"/>
<dbReference type="InParanoid" id="D7T0Q7"/>